<evidence type="ECO:0000256" key="1">
    <source>
        <dbReference type="SAM" id="SignalP"/>
    </source>
</evidence>
<accession>A0A1H6H992</accession>
<dbReference type="CDD" id="cd16329">
    <property type="entry name" value="LolA_like"/>
    <property type="match status" value="1"/>
</dbReference>
<dbReference type="Pfam" id="PF07044">
    <property type="entry name" value="DUF1329"/>
    <property type="match status" value="1"/>
</dbReference>
<evidence type="ECO:0000313" key="3">
    <source>
        <dbReference type="Proteomes" id="UP000182983"/>
    </source>
</evidence>
<reference evidence="3" key="1">
    <citation type="submission" date="2016-10" db="EMBL/GenBank/DDBJ databases">
        <authorList>
            <person name="Varghese N."/>
            <person name="Submissions S."/>
        </authorList>
    </citation>
    <scope>NUCLEOTIDE SEQUENCE [LARGE SCALE GENOMIC DNA]</scope>
    <source>
        <strain evidence="3">DSM 13234</strain>
    </source>
</reference>
<organism evidence="2 3">
    <name type="scientific">Magnetospirillum fulvum</name>
    <name type="common">Rhodospirillum fulvum</name>
    <dbReference type="NCBI Taxonomy" id="1082"/>
    <lineage>
        <taxon>Bacteria</taxon>
        <taxon>Pseudomonadati</taxon>
        <taxon>Pseudomonadota</taxon>
        <taxon>Alphaproteobacteria</taxon>
        <taxon>Rhodospirillales</taxon>
        <taxon>Rhodospirillaceae</taxon>
        <taxon>Magnetospirillum</taxon>
    </lineage>
</organism>
<name>A0A1H6H992_MAGFU</name>
<dbReference type="PROSITE" id="PS51257">
    <property type="entry name" value="PROKAR_LIPOPROTEIN"/>
    <property type="match status" value="1"/>
</dbReference>
<protein>
    <recommendedName>
        <fullName evidence="4">Outer membrane lipoprotein-sorting protein</fullName>
    </recommendedName>
</protein>
<keyword evidence="1" id="KW-0732">Signal</keyword>
<dbReference type="RefSeq" id="WP_074766059.1">
    <property type="nucleotide sequence ID" value="NZ_FNWO01000003.1"/>
</dbReference>
<evidence type="ECO:0008006" key="4">
    <source>
        <dbReference type="Google" id="ProtNLM"/>
    </source>
</evidence>
<evidence type="ECO:0000313" key="2">
    <source>
        <dbReference type="EMBL" id="SEH30690.1"/>
    </source>
</evidence>
<dbReference type="EMBL" id="FNWO01000003">
    <property type="protein sequence ID" value="SEH30690.1"/>
    <property type="molecule type" value="Genomic_DNA"/>
</dbReference>
<dbReference type="InterPro" id="IPR010752">
    <property type="entry name" value="DUF1329"/>
</dbReference>
<feature type="chain" id="PRO_5010176305" description="Outer membrane lipoprotein-sorting protein" evidence="1">
    <location>
        <begin position="29"/>
        <end position="451"/>
    </location>
</feature>
<dbReference type="AlphaFoldDB" id="A0A1H6H992"/>
<keyword evidence="3" id="KW-1185">Reference proteome</keyword>
<feature type="signal peptide" evidence="1">
    <location>
        <begin position="1"/>
        <end position="28"/>
    </location>
</feature>
<dbReference type="Proteomes" id="UP000182983">
    <property type="component" value="Unassembled WGS sequence"/>
</dbReference>
<proteinExistence type="predicted"/>
<sequence length="451" mass="50550">MKTLFELKSLIGCGAVALLLGTACPVWAAASPEELARLGKDLTPVGAEIAGNADGSIPAWTGGLKLPFDPEKGYVDPFANEKPLYTITAANADSYKDKLAPGSYEMLKRYPTTFKMHVYPSHRTTVLPQLEYDRVKQEAGAAQLTPSGTGIDNVVNSTVPFPLPKSGLEVMWNHILRYRGGTVHRYSSMFPVQTGGSFTAVKREEWLAWAAALGNPDPNRHSYYLNLVRGPSSMAGEALLVHDSRDHAKDERRAWSYNPGLRRVLRAPEVAHDAPAQNSDGLATSDDYDGFNGSPERFDWKLLGKKEILIAYNNYKLNDRSLKYAEIILPNHLNQDLVRYEPHRVWVVEGTLKPGARHIYGKRVFYIDEDSWQVAEADEYDGRGELWRVHIMHAIQFYGADVPWIANDAVYDLQARRYIVNAMTNEEKPTTFGEKQSFSMYSPDNLRRVGN</sequence>
<gene>
    <name evidence="2" type="ORF">SAMN04244559_00950</name>
</gene>
<dbReference type="OrthoDB" id="6757166at2"/>
<dbReference type="Gene3D" id="2.50.20.10">
    <property type="entry name" value="Lipoprotein localisation LolA/LolB/LppX"/>
    <property type="match status" value="1"/>
</dbReference>